<dbReference type="KEGG" id="vbo:CKY39_20575"/>
<proteinExistence type="predicted"/>
<gene>
    <name evidence="1" type="ORF">CKY39_20575</name>
</gene>
<dbReference type="AlphaFoldDB" id="A0A250DM62"/>
<accession>A0A250DM62</accession>
<reference evidence="1 2" key="1">
    <citation type="submission" date="2017-09" db="EMBL/GenBank/DDBJ databases">
        <title>The diverse metabolic capabilities of V. boronicumulans make it an excellent choice for continued studies on novel biodegradation.</title>
        <authorList>
            <person name="Sun S."/>
        </authorList>
    </citation>
    <scope>NUCLEOTIDE SEQUENCE [LARGE SCALE GENOMIC DNA]</scope>
    <source>
        <strain evidence="1 2">J1</strain>
    </source>
</reference>
<evidence type="ECO:0000313" key="1">
    <source>
        <dbReference type="EMBL" id="ATA55344.1"/>
    </source>
</evidence>
<organism evidence="1 2">
    <name type="scientific">Variovorax boronicumulans</name>
    <dbReference type="NCBI Taxonomy" id="436515"/>
    <lineage>
        <taxon>Bacteria</taxon>
        <taxon>Pseudomonadati</taxon>
        <taxon>Pseudomonadota</taxon>
        <taxon>Betaproteobacteria</taxon>
        <taxon>Burkholderiales</taxon>
        <taxon>Comamonadaceae</taxon>
        <taxon>Variovorax</taxon>
    </lineage>
</organism>
<sequence length="262" mass="27839">MANIFEKSQYVIPRGRVFFDLYDAADQLTGERHLGNCPTVTLSIATEKAPHYSAESGPGVKDANRVVRIDRTGKITCDNMSADNRAMFISGEKSTVAQTAVAVPAEEIAVSPGLFYQLGRTDANPAGARKVAEVVVTPEAGGEPYVLGEDYTVDAALGRLQVLASGSIPKGKIKVAYSKPATTWLRIKSGDKAELRGALRVLSNIAEGEQSDTYCPLVTLAPTGDMALVTSDDGYVQMEFDIEVLTPPSGVAIFVDGRPVGV</sequence>
<dbReference type="Proteomes" id="UP000217154">
    <property type="component" value="Chromosome"/>
</dbReference>
<name>A0A250DM62_9BURK</name>
<dbReference type="EMBL" id="CP023284">
    <property type="protein sequence ID" value="ATA55344.1"/>
    <property type="molecule type" value="Genomic_DNA"/>
</dbReference>
<dbReference type="RefSeq" id="WP_095745717.1">
    <property type="nucleotide sequence ID" value="NZ_CP023284.1"/>
</dbReference>
<evidence type="ECO:0000313" key="2">
    <source>
        <dbReference type="Proteomes" id="UP000217154"/>
    </source>
</evidence>
<protein>
    <submittedName>
        <fullName evidence="1">Uncharacterized protein</fullName>
    </submittedName>
</protein>